<organism evidence="1 4">
    <name type="scientific">Chryseobacterium culicis</name>
    <dbReference type="NCBI Taxonomy" id="680127"/>
    <lineage>
        <taxon>Bacteria</taxon>
        <taxon>Pseudomonadati</taxon>
        <taxon>Bacteroidota</taxon>
        <taxon>Flavobacteriia</taxon>
        <taxon>Flavobacteriales</taxon>
        <taxon>Weeksellaceae</taxon>
        <taxon>Chryseobacterium group</taxon>
        <taxon>Chryseobacterium</taxon>
    </lineage>
</organism>
<name>A0A2S9CWC5_CHRCI</name>
<dbReference type="OrthoDB" id="662228at2"/>
<dbReference type="RefSeq" id="WP_105684289.1">
    <property type="nucleotide sequence ID" value="NZ_JBBGZD010000001.1"/>
</dbReference>
<reference evidence="3 4" key="1">
    <citation type="submission" date="2017-09" db="EMBL/GenBank/DDBJ databases">
        <title>Genomic, metabolic, and phenotypic characteristics of bacterial isolates from the natural microbiome of the model nematode Caenorhabditis elegans.</title>
        <authorList>
            <person name="Zimmermann J."/>
            <person name="Obeng N."/>
            <person name="Yang W."/>
            <person name="Obeng O."/>
            <person name="Kissoyan K."/>
            <person name="Pees B."/>
            <person name="Dirksen P."/>
            <person name="Hoppner M."/>
            <person name="Franke A."/>
            <person name="Rosenstiel P."/>
            <person name="Leippe M."/>
            <person name="Dierking K."/>
            <person name="Kaleta C."/>
            <person name="Schulenburg H."/>
        </authorList>
    </citation>
    <scope>NUCLEOTIDE SEQUENCE [LARGE SCALE GENOMIC DNA]</scope>
    <source>
        <strain evidence="1 4">MYb25</strain>
        <strain evidence="2 3">MYb44</strain>
    </source>
</reference>
<evidence type="ECO:0000313" key="4">
    <source>
        <dbReference type="Proteomes" id="UP000238534"/>
    </source>
</evidence>
<evidence type="ECO:0000313" key="1">
    <source>
        <dbReference type="EMBL" id="PRB84838.1"/>
    </source>
</evidence>
<dbReference type="Proteomes" id="UP000238325">
    <property type="component" value="Unassembled WGS sequence"/>
</dbReference>
<dbReference type="EMBL" id="PCPH01000007">
    <property type="protein sequence ID" value="PRB87763.1"/>
    <property type="molecule type" value="Genomic_DNA"/>
</dbReference>
<sequence length="220" mass="25768">MKLINTIEISPLRYAKEEFELPEISDYPDPEEWFTKWEEAVSQLNFNFETIEKGSYLADIETLDDENLKMIVEAKMEDMESDESEEDICIMAFDGGIVLKIEDKIRIQPNCCGDISNIEDWENIFKTPFSEWKVLWIGHPWVFYKRENGKVCFSEYTESNVEDVENIKIVAEVEESELKAELEKVVMQQINLKNRIMSVLKTLNCKYPEKISKQLAGIKE</sequence>
<protein>
    <submittedName>
        <fullName evidence="1">Uncharacterized protein</fullName>
    </submittedName>
</protein>
<evidence type="ECO:0000313" key="2">
    <source>
        <dbReference type="EMBL" id="PRB87763.1"/>
    </source>
</evidence>
<keyword evidence="3" id="KW-1185">Reference proteome</keyword>
<gene>
    <name evidence="1" type="ORF">CQ022_00770</name>
    <name evidence="2" type="ORF">CQ033_20105</name>
</gene>
<proteinExistence type="predicted"/>
<dbReference type="AlphaFoldDB" id="A0A2S9CWC5"/>
<comment type="caution">
    <text evidence="1">The sequence shown here is derived from an EMBL/GenBank/DDBJ whole genome shotgun (WGS) entry which is preliminary data.</text>
</comment>
<evidence type="ECO:0000313" key="3">
    <source>
        <dbReference type="Proteomes" id="UP000238325"/>
    </source>
</evidence>
<dbReference type="EMBL" id="PCPP01000001">
    <property type="protein sequence ID" value="PRB84838.1"/>
    <property type="molecule type" value="Genomic_DNA"/>
</dbReference>
<dbReference type="Proteomes" id="UP000238534">
    <property type="component" value="Unassembled WGS sequence"/>
</dbReference>
<accession>A0A2S9CWC5</accession>